<dbReference type="GeneID" id="19161677"/>
<keyword evidence="3" id="KW-1185">Reference proteome</keyword>
<feature type="region of interest" description="Disordered" evidence="1">
    <location>
        <begin position="17"/>
        <end position="53"/>
    </location>
</feature>
<evidence type="ECO:0000256" key="1">
    <source>
        <dbReference type="SAM" id="MobiDB-lite"/>
    </source>
</evidence>
<dbReference type="AlphaFoldDB" id="W9XRJ7"/>
<dbReference type="PANTHER" id="PTHR42093:SF1">
    <property type="match status" value="1"/>
</dbReference>
<dbReference type="EMBL" id="AMWN01000006">
    <property type="protein sequence ID" value="EXJ83192.1"/>
    <property type="molecule type" value="Genomic_DNA"/>
</dbReference>
<gene>
    <name evidence="2" type="ORF">A1O1_06811</name>
</gene>
<dbReference type="eggNOG" id="ENOG502SBFH">
    <property type="taxonomic scope" value="Eukaryota"/>
</dbReference>
<reference evidence="2 3" key="1">
    <citation type="submission" date="2013-03" db="EMBL/GenBank/DDBJ databases">
        <title>The Genome Sequence of Capronia coronata CBS 617.96.</title>
        <authorList>
            <consortium name="The Broad Institute Genomics Platform"/>
            <person name="Cuomo C."/>
            <person name="de Hoog S."/>
            <person name="Gorbushina A."/>
            <person name="Walker B."/>
            <person name="Young S.K."/>
            <person name="Zeng Q."/>
            <person name="Gargeya S."/>
            <person name="Fitzgerald M."/>
            <person name="Haas B."/>
            <person name="Abouelleil A."/>
            <person name="Allen A.W."/>
            <person name="Alvarado L."/>
            <person name="Arachchi H.M."/>
            <person name="Berlin A.M."/>
            <person name="Chapman S.B."/>
            <person name="Gainer-Dewar J."/>
            <person name="Goldberg J."/>
            <person name="Griggs A."/>
            <person name="Gujja S."/>
            <person name="Hansen M."/>
            <person name="Howarth C."/>
            <person name="Imamovic A."/>
            <person name="Ireland A."/>
            <person name="Larimer J."/>
            <person name="McCowan C."/>
            <person name="Murphy C."/>
            <person name="Pearson M."/>
            <person name="Poon T.W."/>
            <person name="Priest M."/>
            <person name="Roberts A."/>
            <person name="Saif S."/>
            <person name="Shea T."/>
            <person name="Sisk P."/>
            <person name="Sykes S."/>
            <person name="Wortman J."/>
            <person name="Nusbaum C."/>
            <person name="Birren B."/>
        </authorList>
    </citation>
    <scope>NUCLEOTIDE SEQUENCE [LARGE SCALE GENOMIC DNA]</scope>
    <source>
        <strain evidence="2 3">CBS 617.96</strain>
    </source>
</reference>
<name>W9XRJ7_9EURO</name>
<dbReference type="RefSeq" id="XP_007725878.1">
    <property type="nucleotide sequence ID" value="XM_007727688.1"/>
</dbReference>
<dbReference type="HOGENOM" id="CLU_092474_2_0_1"/>
<dbReference type="InterPro" id="IPR056539">
    <property type="entry name" value="NuiA-like"/>
</dbReference>
<dbReference type="Pfam" id="PF23151">
    <property type="entry name" value="NuiA_2"/>
    <property type="match status" value="1"/>
</dbReference>
<organism evidence="2 3">
    <name type="scientific">Capronia coronata CBS 617.96</name>
    <dbReference type="NCBI Taxonomy" id="1182541"/>
    <lineage>
        <taxon>Eukaryota</taxon>
        <taxon>Fungi</taxon>
        <taxon>Dikarya</taxon>
        <taxon>Ascomycota</taxon>
        <taxon>Pezizomycotina</taxon>
        <taxon>Eurotiomycetes</taxon>
        <taxon>Chaetothyriomycetidae</taxon>
        <taxon>Chaetothyriales</taxon>
        <taxon>Herpotrichiellaceae</taxon>
        <taxon>Capronia</taxon>
    </lineage>
</organism>
<feature type="compositionally biased region" description="Polar residues" evidence="1">
    <location>
        <begin position="36"/>
        <end position="49"/>
    </location>
</feature>
<dbReference type="PANTHER" id="PTHR42093">
    <property type="match status" value="1"/>
</dbReference>
<evidence type="ECO:0000313" key="2">
    <source>
        <dbReference type="EMBL" id="EXJ83192.1"/>
    </source>
</evidence>
<protein>
    <submittedName>
        <fullName evidence="2">Uncharacterized protein</fullName>
    </submittedName>
</protein>
<evidence type="ECO:0000313" key="3">
    <source>
        <dbReference type="Proteomes" id="UP000019484"/>
    </source>
</evidence>
<dbReference type="OrthoDB" id="5366485at2759"/>
<sequence>MADDASYAAFLEKANADPKAGYSNSTSHEESESTSQARTKYDPTSSKSQLEALPASLKSLPDVTYTSDTDAPFEPIALNYAGSALPSVPEFEKCLGAKGKTVRGVEELTPDEFDPRGEYKEIIQRVAQAAKIKDVGVKVFRVEITRTRVEYYVLTVGESMLVGVVVKAVES</sequence>
<accession>W9XRJ7</accession>
<comment type="caution">
    <text evidence="2">The sequence shown here is derived from an EMBL/GenBank/DDBJ whole genome shotgun (WGS) entry which is preliminary data.</text>
</comment>
<dbReference type="Proteomes" id="UP000019484">
    <property type="component" value="Unassembled WGS sequence"/>
</dbReference>
<proteinExistence type="predicted"/>